<keyword evidence="3" id="KW-1185">Reference proteome</keyword>
<protein>
    <submittedName>
        <fullName evidence="2">Predicted dinucleotide-utilizing enzyme</fullName>
    </submittedName>
</protein>
<dbReference type="GO" id="GO:0061503">
    <property type="term" value="F:tRNA threonylcarbamoyladenosine dehydratase"/>
    <property type="evidence" value="ECO:0007669"/>
    <property type="project" value="TreeGrafter"/>
</dbReference>
<dbReference type="EMBL" id="AP009389">
    <property type="protein sequence ID" value="BAF58823.1"/>
    <property type="molecule type" value="Genomic_DNA"/>
</dbReference>
<proteinExistence type="predicted"/>
<evidence type="ECO:0000313" key="2">
    <source>
        <dbReference type="EMBL" id="BAF58823.1"/>
    </source>
</evidence>
<dbReference type="Proteomes" id="UP000006556">
    <property type="component" value="Chromosome"/>
</dbReference>
<dbReference type="InterPro" id="IPR012729">
    <property type="entry name" value="ThiF_fam2"/>
</dbReference>
<dbReference type="STRING" id="370438.PTH_0642"/>
<dbReference type="NCBIfam" id="TIGR02354">
    <property type="entry name" value="thiF_fam2"/>
    <property type="match status" value="1"/>
</dbReference>
<gene>
    <name evidence="2" type="ordered locus">PTH_0642</name>
</gene>
<dbReference type="Gene3D" id="3.40.50.720">
    <property type="entry name" value="NAD(P)-binding Rossmann-like Domain"/>
    <property type="match status" value="1"/>
</dbReference>
<accession>A5D4K3</accession>
<sequence>MNAFETALAGILGKEKLAAIQRLKVGIAGAGGLGSNCAAFLVRSGFKRFRIVDFDVVESGNLNRQFYFAAQVGKSKVAALKENLLLINPGLEIEALPEKIDEGNVTALFSCCDVVVEALDRAEYKRMLVEACLGTGKLLVAASGLAGWGRSDGIKIHRVKENFYLVGDLVSEAGPGCPAMAPGVSVAAAKQADVILAYFLENLAGRDCCG</sequence>
<dbReference type="PANTHER" id="PTHR43267">
    <property type="entry name" value="TRNA THREONYLCARBAMOYLADENOSINE DEHYDRATASE"/>
    <property type="match status" value="1"/>
</dbReference>
<dbReference type="KEGG" id="pth:PTH_0642"/>
<dbReference type="GO" id="GO:0008641">
    <property type="term" value="F:ubiquitin-like modifier activating enzyme activity"/>
    <property type="evidence" value="ECO:0007669"/>
    <property type="project" value="InterPro"/>
</dbReference>
<dbReference type="GO" id="GO:0061504">
    <property type="term" value="P:cyclic threonylcarbamoyladenosine biosynthetic process"/>
    <property type="evidence" value="ECO:0007669"/>
    <property type="project" value="TreeGrafter"/>
</dbReference>
<organism evidence="2 3">
    <name type="scientific">Pelotomaculum thermopropionicum (strain DSM 13744 / JCM 10971 / SI)</name>
    <dbReference type="NCBI Taxonomy" id="370438"/>
    <lineage>
        <taxon>Bacteria</taxon>
        <taxon>Bacillati</taxon>
        <taxon>Bacillota</taxon>
        <taxon>Clostridia</taxon>
        <taxon>Eubacteriales</taxon>
        <taxon>Desulfotomaculaceae</taxon>
        <taxon>Pelotomaculum</taxon>
    </lineage>
</organism>
<dbReference type="HOGENOM" id="CLU_013325_10_4_9"/>
<dbReference type="Pfam" id="PF00899">
    <property type="entry name" value="ThiF"/>
    <property type="match status" value="1"/>
</dbReference>
<reference evidence="3" key="1">
    <citation type="journal article" date="2008" name="Genome Res.">
        <title>The genome of Pelotomaculum thermopropionicum reveals niche-associated evolution in anaerobic microbiota.</title>
        <authorList>
            <person name="Kosaka T."/>
            <person name="Kato S."/>
            <person name="Shimoyama T."/>
            <person name="Ishii S."/>
            <person name="Abe T."/>
            <person name="Watanabe K."/>
        </authorList>
    </citation>
    <scope>NUCLEOTIDE SEQUENCE [LARGE SCALE GENOMIC DNA]</scope>
    <source>
        <strain evidence="3">DSM 13744 / JCM 10971 / SI</strain>
    </source>
</reference>
<dbReference type="InterPro" id="IPR045886">
    <property type="entry name" value="ThiF/MoeB/HesA"/>
</dbReference>
<dbReference type="InterPro" id="IPR035985">
    <property type="entry name" value="Ubiquitin-activating_enz"/>
</dbReference>
<dbReference type="AlphaFoldDB" id="A5D4K3"/>
<evidence type="ECO:0000313" key="3">
    <source>
        <dbReference type="Proteomes" id="UP000006556"/>
    </source>
</evidence>
<name>A5D4K3_PELTS</name>
<dbReference type="InterPro" id="IPR000594">
    <property type="entry name" value="ThiF_NAD_FAD-bd"/>
</dbReference>
<dbReference type="PANTHER" id="PTHR43267:SF3">
    <property type="entry name" value="THIF PROTEIN"/>
    <property type="match status" value="1"/>
</dbReference>
<dbReference type="NCBIfam" id="NF006395">
    <property type="entry name" value="PRK08644.1"/>
    <property type="match status" value="1"/>
</dbReference>
<evidence type="ECO:0000259" key="1">
    <source>
        <dbReference type="Pfam" id="PF00899"/>
    </source>
</evidence>
<dbReference type="eggNOG" id="COG0476">
    <property type="taxonomic scope" value="Bacteria"/>
</dbReference>
<feature type="domain" description="THIF-type NAD/FAD binding fold" evidence="1">
    <location>
        <begin position="11"/>
        <end position="198"/>
    </location>
</feature>
<dbReference type="SUPFAM" id="SSF69572">
    <property type="entry name" value="Activating enzymes of the ubiquitin-like proteins"/>
    <property type="match status" value="1"/>
</dbReference>